<comment type="similarity">
    <text evidence="2">Belongs to the GatC family.</text>
</comment>
<dbReference type="SUPFAM" id="SSF141000">
    <property type="entry name" value="Glu-tRNAGln amidotransferase C subunit"/>
    <property type="match status" value="1"/>
</dbReference>
<comment type="caution">
    <text evidence="3">The sequence shown here is derived from an EMBL/GenBank/DDBJ whole genome shotgun (WGS) entry which is preliminary data.</text>
</comment>
<evidence type="ECO:0000313" key="4">
    <source>
        <dbReference type="Proteomes" id="UP001159370"/>
    </source>
</evidence>
<dbReference type="InterPro" id="IPR036113">
    <property type="entry name" value="Asp/Glu-ADT_sf_sub_c"/>
</dbReference>
<name>A0AA43GXF8_9CYAN</name>
<comment type="function">
    <text evidence="2">Allows the formation of correctly charged Asn-tRNA(Asn) or Gln-tRNA(Gln) through the transamidation of misacylated Asp-tRNA(Asn) or Glu-tRNA(Gln) in organisms which lack either or both of asparaginyl-tRNA or glutaminyl-tRNA synthetases. The reaction takes place in the presence of glutamine and ATP through an activated phospho-Asp-tRNA(Asn) or phospho-Glu-tRNA(Gln).</text>
</comment>
<evidence type="ECO:0000256" key="2">
    <source>
        <dbReference type="HAMAP-Rule" id="MF_00122"/>
    </source>
</evidence>
<comment type="subunit">
    <text evidence="2">Heterotrimer of A, B and C subunits.</text>
</comment>
<keyword evidence="2" id="KW-0067">ATP-binding</keyword>
<reference evidence="3 4" key="1">
    <citation type="journal article" date="2023" name="J. Phycol.">
        <title>Chrysosporum ovalisporum is synonymous with the true-branching cyanobacterium Umezakia natans (Nostocales/Aphanizomenonaceae).</title>
        <authorList>
            <person name="McGregor G.B."/>
            <person name="Sendall B.C."/>
            <person name="Niiyama Y."/>
            <person name="Tuji A."/>
            <person name="Willis A."/>
        </authorList>
    </citation>
    <scope>NUCLEOTIDE SEQUENCE [LARGE SCALE GENOMIC DNA]</scope>
    <source>
        <strain evidence="3 4">FSS-62</strain>
    </source>
</reference>
<dbReference type="GO" id="GO:0006450">
    <property type="term" value="P:regulation of translational fidelity"/>
    <property type="evidence" value="ECO:0007669"/>
    <property type="project" value="InterPro"/>
</dbReference>
<evidence type="ECO:0000313" key="3">
    <source>
        <dbReference type="EMBL" id="MDH6063459.1"/>
    </source>
</evidence>
<dbReference type="Gene3D" id="1.10.20.60">
    <property type="entry name" value="Glu-tRNAGln amidotransferase C subunit, N-terminal domain"/>
    <property type="match status" value="1"/>
</dbReference>
<evidence type="ECO:0000256" key="1">
    <source>
        <dbReference type="ARBA" id="ARBA00022917"/>
    </source>
</evidence>
<dbReference type="GO" id="GO:0070681">
    <property type="term" value="P:glutaminyl-tRNAGln biosynthesis via transamidation"/>
    <property type="evidence" value="ECO:0007669"/>
    <property type="project" value="TreeGrafter"/>
</dbReference>
<dbReference type="EC" id="6.3.5.-" evidence="2"/>
<comment type="catalytic activity">
    <reaction evidence="2">
        <text>L-glutamyl-tRNA(Gln) + L-glutamine + ATP + H2O = L-glutaminyl-tRNA(Gln) + L-glutamate + ADP + phosphate + H(+)</text>
        <dbReference type="Rhea" id="RHEA:17521"/>
        <dbReference type="Rhea" id="RHEA-COMP:9681"/>
        <dbReference type="Rhea" id="RHEA-COMP:9684"/>
        <dbReference type="ChEBI" id="CHEBI:15377"/>
        <dbReference type="ChEBI" id="CHEBI:15378"/>
        <dbReference type="ChEBI" id="CHEBI:29985"/>
        <dbReference type="ChEBI" id="CHEBI:30616"/>
        <dbReference type="ChEBI" id="CHEBI:43474"/>
        <dbReference type="ChEBI" id="CHEBI:58359"/>
        <dbReference type="ChEBI" id="CHEBI:78520"/>
        <dbReference type="ChEBI" id="CHEBI:78521"/>
        <dbReference type="ChEBI" id="CHEBI:456216"/>
    </reaction>
</comment>
<dbReference type="GO" id="GO:0050567">
    <property type="term" value="F:glutaminyl-tRNA synthase (glutamine-hydrolyzing) activity"/>
    <property type="evidence" value="ECO:0007669"/>
    <property type="project" value="UniProtKB-UniRule"/>
</dbReference>
<dbReference type="PANTHER" id="PTHR15004:SF0">
    <property type="entry name" value="GLUTAMYL-TRNA(GLN) AMIDOTRANSFERASE SUBUNIT C, MITOCHONDRIAL"/>
    <property type="match status" value="1"/>
</dbReference>
<dbReference type="RefSeq" id="WP_280650208.1">
    <property type="nucleotide sequence ID" value="NZ_JANQDL010000049.1"/>
</dbReference>
<dbReference type="Proteomes" id="UP001159370">
    <property type="component" value="Unassembled WGS sequence"/>
</dbReference>
<dbReference type="GO" id="GO:0006412">
    <property type="term" value="P:translation"/>
    <property type="evidence" value="ECO:0007669"/>
    <property type="project" value="UniProtKB-UniRule"/>
</dbReference>
<gene>
    <name evidence="2 3" type="primary">gatC</name>
    <name evidence="3" type="ORF">NWP23_06665</name>
</gene>
<accession>A0AA43GXF8</accession>
<proteinExistence type="inferred from homology"/>
<protein>
    <recommendedName>
        <fullName evidence="2">Aspartyl/glutamyl-tRNA(Asn/Gln) amidotransferase subunit C</fullName>
        <shortName evidence="2">Asp/Glu-ADT subunit C</shortName>
        <ecNumber evidence="2">6.3.5.-</ecNumber>
    </recommendedName>
</protein>
<dbReference type="EMBL" id="JANQDL010000049">
    <property type="protein sequence ID" value="MDH6063459.1"/>
    <property type="molecule type" value="Genomic_DNA"/>
</dbReference>
<dbReference type="GeneID" id="83684733"/>
<keyword evidence="2" id="KW-0547">Nucleotide-binding</keyword>
<dbReference type="GO" id="GO:0005524">
    <property type="term" value="F:ATP binding"/>
    <property type="evidence" value="ECO:0007669"/>
    <property type="project" value="UniProtKB-KW"/>
</dbReference>
<dbReference type="AlphaFoldDB" id="A0AA43GXF8"/>
<dbReference type="NCBIfam" id="TIGR00135">
    <property type="entry name" value="gatC"/>
    <property type="match status" value="1"/>
</dbReference>
<dbReference type="InterPro" id="IPR003837">
    <property type="entry name" value="GatC"/>
</dbReference>
<keyword evidence="1 2" id="KW-0648">Protein biosynthesis</keyword>
<dbReference type="Pfam" id="PF02686">
    <property type="entry name" value="GatC"/>
    <property type="match status" value="1"/>
</dbReference>
<dbReference type="PANTHER" id="PTHR15004">
    <property type="entry name" value="GLUTAMYL-TRNA(GLN) AMIDOTRANSFERASE SUBUNIT C, MITOCHONDRIAL"/>
    <property type="match status" value="1"/>
</dbReference>
<dbReference type="HAMAP" id="MF_00122">
    <property type="entry name" value="GatC"/>
    <property type="match status" value="1"/>
</dbReference>
<comment type="catalytic activity">
    <reaction evidence="2">
        <text>L-aspartyl-tRNA(Asn) + L-glutamine + ATP + H2O = L-asparaginyl-tRNA(Asn) + L-glutamate + ADP + phosphate + 2 H(+)</text>
        <dbReference type="Rhea" id="RHEA:14513"/>
        <dbReference type="Rhea" id="RHEA-COMP:9674"/>
        <dbReference type="Rhea" id="RHEA-COMP:9677"/>
        <dbReference type="ChEBI" id="CHEBI:15377"/>
        <dbReference type="ChEBI" id="CHEBI:15378"/>
        <dbReference type="ChEBI" id="CHEBI:29985"/>
        <dbReference type="ChEBI" id="CHEBI:30616"/>
        <dbReference type="ChEBI" id="CHEBI:43474"/>
        <dbReference type="ChEBI" id="CHEBI:58359"/>
        <dbReference type="ChEBI" id="CHEBI:78515"/>
        <dbReference type="ChEBI" id="CHEBI:78516"/>
        <dbReference type="ChEBI" id="CHEBI:456216"/>
    </reaction>
</comment>
<keyword evidence="2" id="KW-0436">Ligase</keyword>
<sequence>MIDREQVQKVALLARLELTPEEEQQFTKQLGSILDYVEQLNEVDVSNVSPTTRAIDVSNVTRKDELQPYPEREAILNSAPEQEGEFFKVPKILHTNE</sequence>
<organism evidence="3 4">
    <name type="scientific">Umezakia ovalisporum FSS-62</name>
    <dbReference type="NCBI Taxonomy" id="2971776"/>
    <lineage>
        <taxon>Bacteria</taxon>
        <taxon>Bacillati</taxon>
        <taxon>Cyanobacteriota</taxon>
        <taxon>Cyanophyceae</taxon>
        <taxon>Nostocales</taxon>
        <taxon>Nodulariaceae</taxon>
        <taxon>Umezakia</taxon>
    </lineage>
</organism>